<evidence type="ECO:0000313" key="2">
    <source>
        <dbReference type="Proteomes" id="UP000306888"/>
    </source>
</evidence>
<dbReference type="PANTHER" id="PTHR36932">
    <property type="entry name" value="CAPSULAR POLYSACCHARIDE BIOSYNTHESIS PROTEIN"/>
    <property type="match status" value="1"/>
</dbReference>
<dbReference type="Gene3D" id="3.40.50.12780">
    <property type="entry name" value="N-terminal domain of ligase-like"/>
    <property type="match status" value="1"/>
</dbReference>
<dbReference type="InterPro" id="IPR053158">
    <property type="entry name" value="CapK_Type1_Caps_Biosynth"/>
</dbReference>
<dbReference type="EMBL" id="SRYR01000001">
    <property type="protein sequence ID" value="TGY44301.1"/>
    <property type="molecule type" value="Genomic_DNA"/>
</dbReference>
<gene>
    <name evidence="1" type="ORF">E5347_05685</name>
</gene>
<dbReference type="InterPro" id="IPR012685">
    <property type="entry name" value="CHP02304_F390_synth-rel"/>
</dbReference>
<comment type="caution">
    <text evidence="1">The sequence shown here is derived from an EMBL/GenBank/DDBJ whole genome shotgun (WGS) entry which is preliminary data.</text>
</comment>
<dbReference type="Proteomes" id="UP000306888">
    <property type="component" value="Unassembled WGS sequence"/>
</dbReference>
<dbReference type="RefSeq" id="WP_136005395.1">
    <property type="nucleotide sequence ID" value="NZ_SRYR01000001.1"/>
</dbReference>
<dbReference type="OrthoDB" id="580775at2"/>
<dbReference type="SUPFAM" id="SSF56801">
    <property type="entry name" value="Acetyl-CoA synthetase-like"/>
    <property type="match status" value="1"/>
</dbReference>
<dbReference type="AlphaFoldDB" id="A0A4S2DTD5"/>
<name>A0A4S2DTD5_9CLOT</name>
<accession>A0A4S2DTD5</accession>
<proteinExistence type="predicted"/>
<organism evidence="1 2">
    <name type="scientific">Clostridium sartagoforme</name>
    <dbReference type="NCBI Taxonomy" id="84031"/>
    <lineage>
        <taxon>Bacteria</taxon>
        <taxon>Bacillati</taxon>
        <taxon>Bacillota</taxon>
        <taxon>Clostridia</taxon>
        <taxon>Eubacteriales</taxon>
        <taxon>Clostridiaceae</taxon>
        <taxon>Clostridium</taxon>
    </lineage>
</organism>
<dbReference type="NCBIfam" id="TIGR02304">
    <property type="entry name" value="aden_form_hyp"/>
    <property type="match status" value="1"/>
</dbReference>
<dbReference type="InterPro" id="IPR042099">
    <property type="entry name" value="ANL_N_sf"/>
</dbReference>
<dbReference type="PANTHER" id="PTHR36932:SF1">
    <property type="entry name" value="CAPSULAR POLYSACCHARIDE BIOSYNTHESIS PROTEIN"/>
    <property type="match status" value="1"/>
</dbReference>
<sequence length="448" mass="53053">MKEKLKLFRYYLDRKYNYKFKSRDALEKFQKDKFNEHIKYVIEKSVFYREYYKGYNINNLSSLPCIDKKIMMENFDSLNTVGLNKDECFEVAFKAENSRDFSPMINGNIIGLSSGTSGNRGLFIISEEDKSKWTGTILAKALKESILRKQKVAFFLRANSNLYESVKSNHIKFEFFDLLLPLQEHVKRLNEYKPTFLVAPPSMLILLAKEIEGYKLKISPKIIYSVAEILEDKDKEYLEKVFNKKIHQIYQATEGFLGITCEYGNLHLNEDFVIFEREYIDEKRFYPIITDFERKTQPIIRYKLNDILIEKKEKCPCGSVNTCIEKVEGRSDDIFKFINKKEEEVTIFPDFIRRAIISSSEEIISYQALQESLTDVEIYIEIDEKVDMELIQENIRLSLDLLFEKYHIEKINITFRDTLVFLQGNKLRRISSKVLYIEEKLDMQNVFQ</sequence>
<keyword evidence="2" id="KW-1185">Reference proteome</keyword>
<evidence type="ECO:0000313" key="1">
    <source>
        <dbReference type="EMBL" id="TGY44301.1"/>
    </source>
</evidence>
<reference evidence="1 2" key="1">
    <citation type="submission" date="2019-04" db="EMBL/GenBank/DDBJ databases">
        <title>Microbes associate with the intestines of laboratory mice.</title>
        <authorList>
            <person name="Navarre W."/>
            <person name="Wong E."/>
            <person name="Huang K."/>
            <person name="Tropini C."/>
            <person name="Ng K."/>
            <person name="Yu B."/>
        </authorList>
    </citation>
    <scope>NUCLEOTIDE SEQUENCE [LARGE SCALE GENOMIC DNA]</scope>
    <source>
        <strain evidence="1 2">NM50_B9-20</strain>
    </source>
</reference>
<protein>
    <submittedName>
        <fullName evidence="1">Adenylate cyclase</fullName>
    </submittedName>
</protein>